<dbReference type="NCBIfam" id="TIGR03591">
    <property type="entry name" value="polynuc_phos"/>
    <property type="match status" value="1"/>
</dbReference>
<dbReference type="SUPFAM" id="SSF55666">
    <property type="entry name" value="Ribonuclease PH domain 2-like"/>
    <property type="match status" value="2"/>
</dbReference>
<dbReference type="GO" id="GO:0004654">
    <property type="term" value="F:polyribonucleotide nucleotidyltransferase activity"/>
    <property type="evidence" value="ECO:0007669"/>
    <property type="project" value="UniProtKB-UniRule"/>
</dbReference>
<dbReference type="FunFam" id="3.30.230.70:FF:000002">
    <property type="entry name" value="Polyribonucleotide nucleotidyltransferase"/>
    <property type="match status" value="1"/>
</dbReference>
<gene>
    <name evidence="8 10" type="primary">pnp</name>
    <name evidence="10" type="ORF">Atai01_59640</name>
</gene>
<keyword evidence="4 8" id="KW-0548">Nucleotidyltransferase</keyword>
<dbReference type="EMBL" id="BSTI01000016">
    <property type="protein sequence ID" value="GLY69345.1"/>
    <property type="molecule type" value="Genomic_DNA"/>
</dbReference>
<dbReference type="InterPro" id="IPR036456">
    <property type="entry name" value="PNPase_PH_RNA-bd_sf"/>
</dbReference>
<keyword evidence="7 8" id="KW-0694">RNA-binding</keyword>
<evidence type="ECO:0000256" key="5">
    <source>
        <dbReference type="ARBA" id="ARBA00022723"/>
    </source>
</evidence>
<protein>
    <recommendedName>
        <fullName evidence="8">Polyribonucleotide nucleotidyltransferase</fullName>
        <ecNumber evidence="8">2.7.7.8</ecNumber>
    </recommendedName>
    <alternativeName>
        <fullName evidence="8">Polynucleotide phosphorylase</fullName>
        <shortName evidence="8">PNPase</shortName>
    </alternativeName>
</protein>
<dbReference type="InterPro" id="IPR036612">
    <property type="entry name" value="KH_dom_type_1_sf"/>
</dbReference>
<feature type="binding site" evidence="8">
    <location>
        <position position="527"/>
    </location>
    <ligand>
        <name>Mg(2+)</name>
        <dbReference type="ChEBI" id="CHEBI:18420"/>
    </ligand>
</feature>
<evidence type="ECO:0000256" key="3">
    <source>
        <dbReference type="ARBA" id="ARBA00022679"/>
    </source>
</evidence>
<dbReference type="Pfam" id="PF00575">
    <property type="entry name" value="S1"/>
    <property type="match status" value="1"/>
</dbReference>
<dbReference type="InterPro" id="IPR027408">
    <property type="entry name" value="PNPase/RNase_PH_dom_sf"/>
</dbReference>
<dbReference type="SMART" id="SM00316">
    <property type="entry name" value="S1"/>
    <property type="match status" value="1"/>
</dbReference>
<dbReference type="GO" id="GO:0000287">
    <property type="term" value="F:magnesium ion binding"/>
    <property type="evidence" value="ECO:0007669"/>
    <property type="project" value="UniProtKB-UniRule"/>
</dbReference>
<comment type="catalytic activity">
    <reaction evidence="8">
        <text>RNA(n+1) + phosphate = RNA(n) + a ribonucleoside 5'-diphosphate</text>
        <dbReference type="Rhea" id="RHEA:22096"/>
        <dbReference type="Rhea" id="RHEA-COMP:14527"/>
        <dbReference type="Rhea" id="RHEA-COMP:17342"/>
        <dbReference type="ChEBI" id="CHEBI:43474"/>
        <dbReference type="ChEBI" id="CHEBI:57930"/>
        <dbReference type="ChEBI" id="CHEBI:140395"/>
        <dbReference type="EC" id="2.7.7.8"/>
    </reaction>
</comment>
<keyword evidence="6 8" id="KW-0460">Magnesium</keyword>
<dbReference type="FunFam" id="3.30.1370.10:FF:000001">
    <property type="entry name" value="Polyribonucleotide nucleotidyltransferase"/>
    <property type="match status" value="1"/>
</dbReference>
<name>A0A9W6R6R4_9PSEU</name>
<dbReference type="PROSITE" id="PS50126">
    <property type="entry name" value="S1"/>
    <property type="match status" value="1"/>
</dbReference>
<dbReference type="SUPFAM" id="SSF50249">
    <property type="entry name" value="Nucleic acid-binding proteins"/>
    <property type="match status" value="1"/>
</dbReference>
<dbReference type="GO" id="GO:0006402">
    <property type="term" value="P:mRNA catabolic process"/>
    <property type="evidence" value="ECO:0007669"/>
    <property type="project" value="UniProtKB-UniRule"/>
</dbReference>
<evidence type="ECO:0000313" key="11">
    <source>
        <dbReference type="Proteomes" id="UP001165136"/>
    </source>
</evidence>
<evidence type="ECO:0000313" key="10">
    <source>
        <dbReference type="EMBL" id="GLY69345.1"/>
    </source>
</evidence>
<dbReference type="AlphaFoldDB" id="A0A9W6R6R4"/>
<dbReference type="SUPFAM" id="SSF54211">
    <property type="entry name" value="Ribosomal protein S5 domain 2-like"/>
    <property type="match status" value="2"/>
</dbReference>
<dbReference type="SMART" id="SM00322">
    <property type="entry name" value="KH"/>
    <property type="match status" value="1"/>
</dbReference>
<dbReference type="FunFam" id="2.40.50.140:FF:000069">
    <property type="entry name" value="Polyribonucleotide nucleotidyltransferase"/>
    <property type="match status" value="1"/>
</dbReference>
<dbReference type="InterPro" id="IPR012162">
    <property type="entry name" value="PNPase"/>
</dbReference>
<dbReference type="InterPro" id="IPR001247">
    <property type="entry name" value="ExoRNase_PH_dom1"/>
</dbReference>
<dbReference type="HAMAP" id="MF_01595">
    <property type="entry name" value="PNPase"/>
    <property type="match status" value="1"/>
</dbReference>
<dbReference type="Gene3D" id="3.30.230.70">
    <property type="entry name" value="GHMP Kinase, N-terminal domain"/>
    <property type="match status" value="2"/>
</dbReference>
<dbReference type="PROSITE" id="PS50084">
    <property type="entry name" value="KH_TYPE_1"/>
    <property type="match status" value="1"/>
</dbReference>
<dbReference type="PANTHER" id="PTHR11252:SF0">
    <property type="entry name" value="POLYRIBONUCLEOTIDE NUCLEOTIDYLTRANSFERASE 1, MITOCHONDRIAL"/>
    <property type="match status" value="1"/>
</dbReference>
<dbReference type="GO" id="GO:0000175">
    <property type="term" value="F:3'-5'-RNA exonuclease activity"/>
    <property type="evidence" value="ECO:0007669"/>
    <property type="project" value="TreeGrafter"/>
</dbReference>
<comment type="similarity">
    <text evidence="1 8">Belongs to the polyribonucleotide nucleotidyltransferase family.</text>
</comment>
<dbReference type="NCBIfam" id="NF008805">
    <property type="entry name" value="PRK11824.1"/>
    <property type="match status" value="1"/>
</dbReference>
<organism evidence="10 11">
    <name type="scientific">Amycolatopsis taiwanensis</name>
    <dbReference type="NCBI Taxonomy" id="342230"/>
    <lineage>
        <taxon>Bacteria</taxon>
        <taxon>Bacillati</taxon>
        <taxon>Actinomycetota</taxon>
        <taxon>Actinomycetes</taxon>
        <taxon>Pseudonocardiales</taxon>
        <taxon>Pseudonocardiaceae</taxon>
        <taxon>Amycolatopsis</taxon>
    </lineage>
</organism>
<dbReference type="CDD" id="cd11364">
    <property type="entry name" value="RNase_PH_PNPase_2"/>
    <property type="match status" value="1"/>
</dbReference>
<feature type="binding site" evidence="8">
    <location>
        <position position="521"/>
    </location>
    <ligand>
        <name>Mg(2+)</name>
        <dbReference type="ChEBI" id="CHEBI:18420"/>
    </ligand>
</feature>
<evidence type="ECO:0000256" key="2">
    <source>
        <dbReference type="ARBA" id="ARBA00022490"/>
    </source>
</evidence>
<dbReference type="Pfam" id="PF03726">
    <property type="entry name" value="PNPase"/>
    <property type="match status" value="1"/>
</dbReference>
<dbReference type="SUPFAM" id="SSF46915">
    <property type="entry name" value="Polynucleotide phosphorylase/guanosine pentaphosphate synthase (PNPase/GPSI), domain 3"/>
    <property type="match status" value="1"/>
</dbReference>
<dbReference type="InterPro" id="IPR015848">
    <property type="entry name" value="PNPase_PH_RNA-bd_bac/org-type"/>
</dbReference>
<feature type="domain" description="S1 motif" evidence="9">
    <location>
        <begin position="658"/>
        <end position="727"/>
    </location>
</feature>
<dbReference type="PANTHER" id="PTHR11252">
    <property type="entry name" value="POLYRIBONUCLEOTIDE NUCLEOTIDYLTRANSFERASE"/>
    <property type="match status" value="1"/>
</dbReference>
<dbReference type="GO" id="GO:0003723">
    <property type="term" value="F:RNA binding"/>
    <property type="evidence" value="ECO:0007669"/>
    <property type="project" value="UniProtKB-UniRule"/>
</dbReference>
<dbReference type="InterPro" id="IPR014069">
    <property type="entry name" value="GPSI/PNP"/>
</dbReference>
<keyword evidence="11" id="KW-1185">Reference proteome</keyword>
<dbReference type="InterPro" id="IPR003029">
    <property type="entry name" value="S1_domain"/>
</dbReference>
<dbReference type="InterPro" id="IPR004088">
    <property type="entry name" value="KH_dom_type_1"/>
</dbReference>
<proteinExistence type="inferred from homology"/>
<dbReference type="EC" id="2.7.7.8" evidence="8"/>
<dbReference type="FunFam" id="3.30.230.70:FF:000001">
    <property type="entry name" value="Polyribonucleotide nucleotidyltransferase"/>
    <property type="match status" value="1"/>
</dbReference>
<dbReference type="RefSeq" id="WP_285488950.1">
    <property type="nucleotide sequence ID" value="NZ_BSTI01000016.1"/>
</dbReference>
<comment type="caution">
    <text evidence="10">The sequence shown here is derived from an EMBL/GenBank/DDBJ whole genome shotgun (WGS) entry which is preliminary data.</text>
</comment>
<dbReference type="InterPro" id="IPR036345">
    <property type="entry name" value="ExoRNase_PH_dom2_sf"/>
</dbReference>
<dbReference type="PIRSF" id="PIRSF005499">
    <property type="entry name" value="PNPase"/>
    <property type="match status" value="1"/>
</dbReference>
<dbReference type="Proteomes" id="UP001165136">
    <property type="component" value="Unassembled WGS sequence"/>
</dbReference>
<dbReference type="Pfam" id="PF00013">
    <property type="entry name" value="KH_1"/>
    <property type="match status" value="1"/>
</dbReference>
<keyword evidence="2 8" id="KW-0963">Cytoplasm</keyword>
<comment type="function">
    <text evidence="8">Involved in mRNA degradation. Catalyzes the phosphorolysis of single-stranded polyribonucleotides processively in the 3'- to 5'-direction.</text>
</comment>
<dbReference type="SUPFAM" id="SSF54791">
    <property type="entry name" value="Eukaryotic type KH-domain (KH-domain type I)"/>
    <property type="match status" value="1"/>
</dbReference>
<reference evidence="10" key="1">
    <citation type="submission" date="2023-03" db="EMBL/GenBank/DDBJ databases">
        <title>Amycolatopsis taiwanensis NBRC 103393.</title>
        <authorList>
            <person name="Ichikawa N."/>
            <person name="Sato H."/>
            <person name="Tonouchi N."/>
        </authorList>
    </citation>
    <scope>NUCLEOTIDE SEQUENCE</scope>
    <source>
        <strain evidence="10">NBRC 103393</strain>
    </source>
</reference>
<dbReference type="CDD" id="cd02393">
    <property type="entry name" value="KH-I_PNPase"/>
    <property type="match status" value="1"/>
</dbReference>
<evidence type="ECO:0000259" key="9">
    <source>
        <dbReference type="PROSITE" id="PS50126"/>
    </source>
</evidence>
<keyword evidence="5 8" id="KW-0479">Metal-binding</keyword>
<dbReference type="NCBIfam" id="TIGR02696">
    <property type="entry name" value="pppGpp_PNP"/>
    <property type="match status" value="1"/>
</dbReference>
<dbReference type="InterPro" id="IPR012340">
    <property type="entry name" value="NA-bd_OB-fold"/>
</dbReference>
<dbReference type="CDD" id="cd04472">
    <property type="entry name" value="S1_PNPase"/>
    <property type="match status" value="1"/>
</dbReference>
<dbReference type="Pfam" id="PF01138">
    <property type="entry name" value="RNase_PH"/>
    <property type="match status" value="2"/>
</dbReference>
<evidence type="ECO:0000256" key="1">
    <source>
        <dbReference type="ARBA" id="ARBA00007404"/>
    </source>
</evidence>
<dbReference type="Gene3D" id="3.30.1370.10">
    <property type="entry name" value="K Homology domain, type 1"/>
    <property type="match status" value="1"/>
</dbReference>
<sequence length="747" mass="79921">MTDTGAFAVHETEAVIDNGRFGTRTIRFETGRLARQAAGSVVAYLDEETMVLSATTASKHPKEHFDFFPLTVDVEERMYAAGRIPGAFFRREGRPSTDAILTARLIDRPLRPSFTDGLRNEIQVVVTVQSLHPDDPYDVLAINAASASTQIGGLPFSGPIGGVRVALIEGQWVAFPTWSQLEKATFNMVVAGRVVGDDVAIMMVEAEGTDATLDLIAAGNKAPDEQAVADGLDAAKPFIRALCRAQQQLAEVAAKPTTEFPLFPAYEQDAYDAVAAIATDELARALTIGGKQEREAAIDQVKADLLSKVGIGEGEAFADREKEIGAAFRGLTKKLIRQRILRDKVRIDGRGLTDIRRLYAEVGVVPRAHGSALFERGETQILGVTTLNMLRMEQQIDSLSPETTKRYLHHYNFPPFSTGETGRVGSPKRREIGHGMLAERALVPVLPKRDEFPYAIRQVSEALGSNGSTSMGSVCASTMALLNAGVPLKAPVAGIAMGLVSDEVEGKTEYVALTDILGAEDAFGDMDFKVAGTKDIITALQLDTKLDGIPSDVLAGALKQAKDARLTILEVLAEAIDRPDEMSPYAPRVTSVKIPVDKIGEVIGPKGKMINSITEETGADISIEDDGTIYVGAADGPSADAAISKINAIANPQLPKVGERFLGTVVKTAAFGAFVSLLPGKDGLVHISKLGNGKRIGKVEDVVNVGDKLRVEIADIDSRGKISLILVKDEDEEGAEKAAEDKPSESK</sequence>
<evidence type="ECO:0000256" key="6">
    <source>
        <dbReference type="ARBA" id="ARBA00022842"/>
    </source>
</evidence>
<dbReference type="Gene3D" id="2.40.50.140">
    <property type="entry name" value="Nucleic acid-binding proteins"/>
    <property type="match status" value="1"/>
</dbReference>
<dbReference type="GO" id="GO:0005829">
    <property type="term" value="C:cytosol"/>
    <property type="evidence" value="ECO:0007669"/>
    <property type="project" value="TreeGrafter"/>
</dbReference>
<evidence type="ECO:0000256" key="8">
    <source>
        <dbReference type="HAMAP-Rule" id="MF_01595"/>
    </source>
</evidence>
<evidence type="ECO:0000256" key="7">
    <source>
        <dbReference type="ARBA" id="ARBA00022884"/>
    </source>
</evidence>
<evidence type="ECO:0000256" key="4">
    <source>
        <dbReference type="ARBA" id="ARBA00022695"/>
    </source>
</evidence>
<comment type="cofactor">
    <cofactor evidence="8">
        <name>Mg(2+)</name>
        <dbReference type="ChEBI" id="CHEBI:18420"/>
    </cofactor>
</comment>
<accession>A0A9W6R6R4</accession>
<keyword evidence="3 8" id="KW-0808">Transferase</keyword>
<dbReference type="InterPro" id="IPR004087">
    <property type="entry name" value="KH_dom"/>
</dbReference>
<dbReference type="InterPro" id="IPR020568">
    <property type="entry name" value="Ribosomal_Su5_D2-typ_SF"/>
</dbReference>
<dbReference type="GO" id="GO:0006396">
    <property type="term" value="P:RNA processing"/>
    <property type="evidence" value="ECO:0007669"/>
    <property type="project" value="InterPro"/>
</dbReference>
<comment type="subcellular location">
    <subcellularLocation>
        <location evidence="8">Cytoplasm</location>
    </subcellularLocation>
</comment>